<feature type="region of interest" description="Disordered" evidence="1">
    <location>
        <begin position="152"/>
        <end position="187"/>
    </location>
</feature>
<reference evidence="2 3" key="1">
    <citation type="submission" date="2015-07" db="EMBL/GenBank/DDBJ databases">
        <title>Comparative genomics of the Sigatoka disease complex on banana suggests a link between parallel evolutionary changes in Pseudocercospora fijiensis and Pseudocercospora eumusae and increased virulence on the banana host.</title>
        <authorList>
            <person name="Chang T.-C."/>
            <person name="Salvucci A."/>
            <person name="Crous P.W."/>
            <person name="Stergiopoulos I."/>
        </authorList>
    </citation>
    <scope>NUCLEOTIDE SEQUENCE [LARGE SCALE GENOMIC DNA]</scope>
    <source>
        <strain evidence="2 3">CBS 116634</strain>
    </source>
</reference>
<evidence type="ECO:0000313" key="2">
    <source>
        <dbReference type="EMBL" id="KXT11718.1"/>
    </source>
</evidence>
<comment type="caution">
    <text evidence="2">The sequence shown here is derived from an EMBL/GenBank/DDBJ whole genome shotgun (WGS) entry which is preliminary data.</text>
</comment>
<proteinExistence type="predicted"/>
<accession>A0A139IAE4</accession>
<feature type="region of interest" description="Disordered" evidence="1">
    <location>
        <begin position="53"/>
        <end position="74"/>
    </location>
</feature>
<dbReference type="OrthoDB" id="10407427at2759"/>
<evidence type="ECO:0000256" key="1">
    <source>
        <dbReference type="SAM" id="MobiDB-lite"/>
    </source>
</evidence>
<dbReference type="EMBL" id="LFZO01000185">
    <property type="protein sequence ID" value="KXT11718.1"/>
    <property type="molecule type" value="Genomic_DNA"/>
</dbReference>
<organism evidence="2 3">
    <name type="scientific">Pseudocercospora musae</name>
    <dbReference type="NCBI Taxonomy" id="113226"/>
    <lineage>
        <taxon>Eukaryota</taxon>
        <taxon>Fungi</taxon>
        <taxon>Dikarya</taxon>
        <taxon>Ascomycota</taxon>
        <taxon>Pezizomycotina</taxon>
        <taxon>Dothideomycetes</taxon>
        <taxon>Dothideomycetidae</taxon>
        <taxon>Mycosphaerellales</taxon>
        <taxon>Mycosphaerellaceae</taxon>
        <taxon>Pseudocercospora</taxon>
    </lineage>
</organism>
<dbReference type="AlphaFoldDB" id="A0A139IAE4"/>
<name>A0A139IAE4_9PEZI</name>
<protein>
    <submittedName>
        <fullName evidence="2">Uncharacterized protein</fullName>
    </submittedName>
</protein>
<dbReference type="Proteomes" id="UP000073492">
    <property type="component" value="Unassembled WGS sequence"/>
</dbReference>
<feature type="compositionally biased region" description="Basic and acidic residues" evidence="1">
    <location>
        <begin position="154"/>
        <end position="166"/>
    </location>
</feature>
<sequence>MEPSNVTLPSPPPSQPETTATTAILGPAGSMTWSHLNLIDQLLHDKDRLLRHKGDTMRSRTEQKRHEEVNEDRGRVSELERALKARAEEIDHTKPQLGHQKQSMRVLSQRTENLRKHSMITWRDMAPMKTLTNTRDIPSLLASVSAKLQVLEQRPSEAHEEVREEAAPSSVTMHGSKRKVDEMSEASEAPHDFPFALAQEMPSAGANEVSTSVDHAEPSEQVTHAESLIDEQQDLDNGPSLFESPFLRRQTAKLVAMGTGPLVQHSAMARESTQSSAMSLDLTRTSEREEVLLETQEDDRSTQTAAAAMTRSRDDLLLPMRVTIRPLIESATGGTFRLAEFNIMAEEVLLSIYSTLKKVQDKRTAGKHTVHLQSKRTRPCCYVWLSGAQSRMSWTIDQPKRFACKGCLKYGRACFTRQDNGLWTLLPLLPAARPKDATEADASYYIYQGQASTDVFDKFYGLNPAQRSILKKQLAGYKDG</sequence>
<gene>
    <name evidence="2" type="ORF">AC579_6970</name>
</gene>
<keyword evidence="3" id="KW-1185">Reference proteome</keyword>
<evidence type="ECO:0000313" key="3">
    <source>
        <dbReference type="Proteomes" id="UP000073492"/>
    </source>
</evidence>